<evidence type="ECO:0000313" key="2">
    <source>
        <dbReference type="EMBL" id="SAI70754.1"/>
    </source>
</evidence>
<dbReference type="STRING" id="123899.SAMEA3906487_02429"/>
<organism evidence="2 3">
    <name type="scientific">Bordetella trematum</name>
    <dbReference type="NCBI Taxonomy" id="123899"/>
    <lineage>
        <taxon>Bacteria</taxon>
        <taxon>Pseudomonadati</taxon>
        <taxon>Pseudomonadota</taxon>
        <taxon>Betaproteobacteria</taxon>
        <taxon>Burkholderiales</taxon>
        <taxon>Alcaligenaceae</taxon>
        <taxon>Bordetella</taxon>
    </lineage>
</organism>
<sequence>MLKLTDGEGMGRRGILRGRKFSLGRSCLLELVDSGIKVVVGSLRRQLAEPAMLEMHGIDIATAGHVIVKSRGHYRAGFDEFFPNERIHDVDSPGLTTPNLKQIDFKRLPRPVWPLDENAAWHEPAWAAGLG</sequence>
<keyword evidence="3" id="KW-1185">Reference proteome</keyword>
<dbReference type="AlphaFoldDB" id="A0A157SKD3"/>
<name>A0A157SKD3_9BORD</name>
<accession>A0A157SKD3</accession>
<dbReference type="PATRIC" id="fig|123899.6.peg.2416"/>
<evidence type="ECO:0000313" key="3">
    <source>
        <dbReference type="Proteomes" id="UP000076825"/>
    </source>
</evidence>
<proteinExistence type="predicted"/>
<dbReference type="KEGG" id="btrm:SAMEA390648702429"/>
<evidence type="ECO:0000259" key="1">
    <source>
        <dbReference type="Pfam" id="PF07171"/>
    </source>
</evidence>
<dbReference type="Pfam" id="PF07171">
    <property type="entry name" value="MlrC_C"/>
    <property type="match status" value="1"/>
</dbReference>
<dbReference type="InterPro" id="IPR010799">
    <property type="entry name" value="MlrC_C"/>
</dbReference>
<gene>
    <name evidence="2" type="ORF">SAMEA3906487_02429</name>
</gene>
<feature type="domain" description="Microcystin LR degradation protein MlrC C-terminal" evidence="1">
    <location>
        <begin position="3"/>
        <end position="107"/>
    </location>
</feature>
<dbReference type="Proteomes" id="UP000076825">
    <property type="component" value="Chromosome 1"/>
</dbReference>
<protein>
    <submittedName>
        <fullName evidence="2">Peptidase</fullName>
    </submittedName>
</protein>
<reference evidence="2 3" key="1">
    <citation type="submission" date="2016-04" db="EMBL/GenBank/DDBJ databases">
        <authorList>
            <consortium name="Pathogen Informatics"/>
        </authorList>
    </citation>
    <scope>NUCLEOTIDE SEQUENCE [LARGE SCALE GENOMIC DNA]</scope>
    <source>
        <strain evidence="2 3">H044680328</strain>
    </source>
</reference>
<dbReference type="EMBL" id="LT546645">
    <property type="protein sequence ID" value="SAI70754.1"/>
    <property type="molecule type" value="Genomic_DNA"/>
</dbReference>